<dbReference type="EMBL" id="LR796170">
    <property type="protein sequence ID" value="CAB4123388.1"/>
    <property type="molecule type" value="Genomic_DNA"/>
</dbReference>
<proteinExistence type="predicted"/>
<evidence type="ECO:0000313" key="1">
    <source>
        <dbReference type="EMBL" id="CAB4123388.1"/>
    </source>
</evidence>
<organism evidence="1">
    <name type="scientific">uncultured Caudovirales phage</name>
    <dbReference type="NCBI Taxonomy" id="2100421"/>
    <lineage>
        <taxon>Viruses</taxon>
        <taxon>Duplodnaviria</taxon>
        <taxon>Heunggongvirae</taxon>
        <taxon>Uroviricota</taxon>
        <taxon>Caudoviricetes</taxon>
        <taxon>Peduoviridae</taxon>
        <taxon>Maltschvirus</taxon>
        <taxon>Maltschvirus maltsch</taxon>
    </lineage>
</organism>
<reference evidence="1" key="1">
    <citation type="submission" date="2020-04" db="EMBL/GenBank/DDBJ databases">
        <authorList>
            <person name="Chiriac C."/>
            <person name="Salcher M."/>
            <person name="Ghai R."/>
            <person name="Kavagutti S V."/>
        </authorList>
    </citation>
    <scope>NUCLEOTIDE SEQUENCE</scope>
</reference>
<protein>
    <submittedName>
        <fullName evidence="1">Uncharacterized protein</fullName>
    </submittedName>
</protein>
<gene>
    <name evidence="1" type="ORF">UFOVP40_37</name>
</gene>
<accession>A0A6J5KM88</accession>
<sequence length="286" mass="30136">MANLQLSRQQLSQFLPNHEAIKAFEALFSSVNETLPTGLDDVQISADTAQQQAGEALAALAAIAGQLSLALLTPLAEQKPQEEQYLPNKEDFKNEVYAALQEILNPQDLFIPTVVATDGNALLAGSAKQDFNAKQLTLQSLLDISAAAGGQVKFPAAQNASADPNTLDDYEEGTWVPVVTATTPGITPPTFTAVSGTYTKIGNTVFATFDILINANGTGAGLLKCAGLPFNLAKRGFGVGAETDVVGFNILSNGIALTNYTYISKLDGTYPGGNSYHLLGSFTYNV</sequence>
<name>A0A6J5KM88_9CAUD</name>